<dbReference type="CDD" id="cd07040">
    <property type="entry name" value="HP"/>
    <property type="match status" value="1"/>
</dbReference>
<dbReference type="EMBL" id="RKHO01000001">
    <property type="protein sequence ID" value="ROR90671.1"/>
    <property type="molecule type" value="Genomic_DNA"/>
</dbReference>
<dbReference type="Gene3D" id="3.40.50.1240">
    <property type="entry name" value="Phosphoglycerate mutase-like"/>
    <property type="match status" value="1"/>
</dbReference>
<evidence type="ECO:0000313" key="3">
    <source>
        <dbReference type="Proteomes" id="UP000281738"/>
    </source>
</evidence>
<comment type="caution">
    <text evidence="2">The sequence shown here is derived from an EMBL/GenBank/DDBJ whole genome shotgun (WGS) entry which is preliminary data.</text>
</comment>
<dbReference type="InterPro" id="IPR029033">
    <property type="entry name" value="His_PPase_superfam"/>
</dbReference>
<reference evidence="2 3" key="1">
    <citation type="submission" date="2018-11" db="EMBL/GenBank/DDBJ databases">
        <title>Sequencing the genomes of 1000 actinobacteria strains.</title>
        <authorList>
            <person name="Klenk H.-P."/>
        </authorList>
    </citation>
    <scope>NUCLEOTIDE SEQUENCE [LARGE SCALE GENOMIC DNA]</scope>
    <source>
        <strain evidence="2 3">DSM 12652</strain>
    </source>
</reference>
<dbReference type="PANTHER" id="PTHR20935">
    <property type="entry name" value="PHOSPHOGLYCERATE MUTASE-RELATED"/>
    <property type="match status" value="1"/>
</dbReference>
<dbReference type="InterPro" id="IPR051021">
    <property type="entry name" value="Mito_Ser/Thr_phosphatase"/>
</dbReference>
<name>A0A3N2CT04_9ACTN</name>
<dbReference type="InterPro" id="IPR013078">
    <property type="entry name" value="His_Pase_superF_clade-1"/>
</dbReference>
<dbReference type="AlphaFoldDB" id="A0A3N2CT04"/>
<protein>
    <submittedName>
        <fullName evidence="2">Phosphohistidine phosphatase</fullName>
    </submittedName>
</protein>
<accession>A0A3N2CT04</accession>
<keyword evidence="3" id="KW-1185">Reference proteome</keyword>
<organism evidence="2 3">
    <name type="scientific">Nocardioides aurantiacus</name>
    <dbReference type="NCBI Taxonomy" id="86796"/>
    <lineage>
        <taxon>Bacteria</taxon>
        <taxon>Bacillati</taxon>
        <taxon>Actinomycetota</taxon>
        <taxon>Actinomycetes</taxon>
        <taxon>Propionibacteriales</taxon>
        <taxon>Nocardioidaceae</taxon>
        <taxon>Nocardioides</taxon>
    </lineage>
</organism>
<evidence type="ECO:0000313" key="2">
    <source>
        <dbReference type="EMBL" id="ROR90671.1"/>
    </source>
</evidence>
<dbReference type="Proteomes" id="UP000281738">
    <property type="component" value="Unassembled WGS sequence"/>
</dbReference>
<keyword evidence="1" id="KW-0378">Hydrolase</keyword>
<evidence type="ECO:0000256" key="1">
    <source>
        <dbReference type="ARBA" id="ARBA00022801"/>
    </source>
</evidence>
<dbReference type="SUPFAM" id="SSF53254">
    <property type="entry name" value="Phosphoglycerate mutase-like"/>
    <property type="match status" value="1"/>
</dbReference>
<gene>
    <name evidence="2" type="ORF">EDD33_1518</name>
</gene>
<dbReference type="Pfam" id="PF00300">
    <property type="entry name" value="His_Phos_1"/>
    <property type="match status" value="1"/>
</dbReference>
<dbReference type="PANTHER" id="PTHR20935:SF1">
    <property type="entry name" value="SLL1549 PROTEIN"/>
    <property type="match status" value="1"/>
</dbReference>
<sequence>MVLRHARAESFAEEDHARRLTARGRRDAAAVGEWLAGTDVRPDVALVSSAARTRETWDLLTAALADAPEAQVRDDLYSASADTVLDALRAVPEDVTTVMYVGHNPTAASLAQALEDGEPDVEAFVALSRGFPPGAAAVLRVPVAWSDLDAAGARLVDFHAPVG</sequence>
<proteinExistence type="predicted"/>
<dbReference type="GO" id="GO:0016787">
    <property type="term" value="F:hydrolase activity"/>
    <property type="evidence" value="ECO:0007669"/>
    <property type="project" value="UniProtKB-KW"/>
</dbReference>